<dbReference type="AlphaFoldDB" id="A0A061QW01"/>
<sequence length="94" mass="10546">MPTEDNWFRAGTLFDFLDSGVEESSLAAFQTAINLLRDLCPEQSFAIQDGIRLSLPDDLQRSLDHQDASQGLQEALEVGYTVLCKGAYLIQNHW</sequence>
<accession>A0A061QW01</accession>
<name>A0A061QW01_9CHLO</name>
<protein>
    <submittedName>
        <fullName evidence="1">Uncharacterized protein</fullName>
    </submittedName>
</protein>
<reference evidence="1" key="1">
    <citation type="submission" date="2014-05" db="EMBL/GenBank/DDBJ databases">
        <title>The transcriptome of the halophilic microalga Tetraselmis sp. GSL018 isolated from the Great Salt Lake, Utah.</title>
        <authorList>
            <person name="Jinkerson R.E."/>
            <person name="D'Adamo S."/>
            <person name="Posewitz M.C."/>
        </authorList>
    </citation>
    <scope>NUCLEOTIDE SEQUENCE</scope>
    <source>
        <strain evidence="1">GSL018</strain>
    </source>
</reference>
<gene>
    <name evidence="1" type="ORF">TSPGSL018_22865</name>
</gene>
<proteinExistence type="predicted"/>
<dbReference type="EMBL" id="GBEZ01024374">
    <property type="protein sequence ID" value="JAC62614.1"/>
    <property type="molecule type" value="Transcribed_RNA"/>
</dbReference>
<evidence type="ECO:0000313" key="1">
    <source>
        <dbReference type="EMBL" id="JAC62614.1"/>
    </source>
</evidence>
<organism evidence="1">
    <name type="scientific">Tetraselmis sp. GSL018</name>
    <dbReference type="NCBI Taxonomy" id="582737"/>
    <lineage>
        <taxon>Eukaryota</taxon>
        <taxon>Viridiplantae</taxon>
        <taxon>Chlorophyta</taxon>
        <taxon>core chlorophytes</taxon>
        <taxon>Chlorodendrophyceae</taxon>
        <taxon>Chlorodendrales</taxon>
        <taxon>Chlorodendraceae</taxon>
        <taxon>Tetraselmis</taxon>
    </lineage>
</organism>
<feature type="non-terminal residue" evidence="1">
    <location>
        <position position="94"/>
    </location>
</feature>